<proteinExistence type="predicted"/>
<evidence type="ECO:0000256" key="1">
    <source>
        <dbReference type="ARBA" id="ARBA00022737"/>
    </source>
</evidence>
<feature type="signal peptide" evidence="2">
    <location>
        <begin position="1"/>
        <end position="23"/>
    </location>
</feature>
<organism evidence="4 5">
    <name type="scientific">Agathobaculum hominis</name>
    <dbReference type="NCBI Taxonomy" id="2763014"/>
    <lineage>
        <taxon>Bacteria</taxon>
        <taxon>Bacillati</taxon>
        <taxon>Bacillota</taxon>
        <taxon>Clostridia</taxon>
        <taxon>Eubacteriales</taxon>
        <taxon>Butyricicoccaceae</taxon>
        <taxon>Agathobaculum</taxon>
    </lineage>
</organism>
<feature type="chain" id="PRO_5047366119" evidence="2">
    <location>
        <begin position="24"/>
        <end position="216"/>
    </location>
</feature>
<keyword evidence="1" id="KW-0677">Repeat</keyword>
<dbReference type="EMBL" id="JACOPK010000002">
    <property type="protein sequence ID" value="MBC5694702.1"/>
    <property type="molecule type" value="Genomic_DNA"/>
</dbReference>
<evidence type="ECO:0000313" key="5">
    <source>
        <dbReference type="Proteomes" id="UP000641741"/>
    </source>
</evidence>
<accession>A0ABR7GK73</accession>
<comment type="caution">
    <text evidence="4">The sequence shown here is derived from an EMBL/GenBank/DDBJ whole genome shotgun (WGS) entry which is preliminary data.</text>
</comment>
<dbReference type="Proteomes" id="UP000641741">
    <property type="component" value="Unassembled WGS sequence"/>
</dbReference>
<name>A0ABR7GK73_9FIRM</name>
<dbReference type="InterPro" id="IPR001119">
    <property type="entry name" value="SLH_dom"/>
</dbReference>
<dbReference type="Pfam" id="PF00395">
    <property type="entry name" value="SLH"/>
    <property type="match status" value="3"/>
</dbReference>
<keyword evidence="2" id="KW-0732">Signal</keyword>
<dbReference type="RefSeq" id="WP_186969008.1">
    <property type="nucleotide sequence ID" value="NZ_JACOPK010000002.1"/>
</dbReference>
<sequence>MKKLISLLLTGLMCANLTAPALAAEDTADTAAPGQTAITFTDMPSSPEFVESITWAVENGITTGMYDGQFWPDYTCNISQILTFIWRMSGSPEPAGENPFRDVPNGKWYAAAAVWAHDKGIVSGDTLHPDAPCTRAMTVTYLWRLAGSPSASASAFRDVKSTDDYAAAVAWGAENGIIKGITPTIFGPYNTCTRAHIVTFLYRYSASILAEVPAET</sequence>
<protein>
    <submittedName>
        <fullName evidence="4">S-layer homology domain-containing protein</fullName>
    </submittedName>
</protein>
<gene>
    <name evidence="4" type="ORF">H8S02_01895</name>
</gene>
<feature type="domain" description="SLH" evidence="3">
    <location>
        <begin position="152"/>
        <end position="215"/>
    </location>
</feature>
<dbReference type="PROSITE" id="PS51272">
    <property type="entry name" value="SLH"/>
    <property type="match status" value="2"/>
</dbReference>
<feature type="domain" description="SLH" evidence="3">
    <location>
        <begin position="36"/>
        <end position="99"/>
    </location>
</feature>
<keyword evidence="5" id="KW-1185">Reference proteome</keyword>
<evidence type="ECO:0000256" key="2">
    <source>
        <dbReference type="SAM" id="SignalP"/>
    </source>
</evidence>
<reference evidence="4 5" key="1">
    <citation type="submission" date="2020-08" db="EMBL/GenBank/DDBJ databases">
        <title>Genome public.</title>
        <authorList>
            <person name="Liu C."/>
            <person name="Sun Q."/>
        </authorList>
    </citation>
    <scope>NUCLEOTIDE SEQUENCE [LARGE SCALE GENOMIC DNA]</scope>
    <source>
        <strain evidence="4 5">M2</strain>
    </source>
</reference>
<evidence type="ECO:0000313" key="4">
    <source>
        <dbReference type="EMBL" id="MBC5694702.1"/>
    </source>
</evidence>
<evidence type="ECO:0000259" key="3">
    <source>
        <dbReference type="PROSITE" id="PS51272"/>
    </source>
</evidence>